<dbReference type="GO" id="GO:0005324">
    <property type="term" value="F:long-chain fatty acid transmembrane transporter activity"/>
    <property type="evidence" value="ECO:0007669"/>
    <property type="project" value="TreeGrafter"/>
</dbReference>
<dbReference type="SUPFAM" id="SSF56801">
    <property type="entry name" value="Acetyl-CoA synthetase-like"/>
    <property type="match status" value="2"/>
</dbReference>
<keyword evidence="21" id="KW-1185">Reference proteome</keyword>
<dbReference type="GO" id="GO:0005524">
    <property type="term" value="F:ATP binding"/>
    <property type="evidence" value="ECO:0007669"/>
    <property type="project" value="UniProtKB-KW"/>
</dbReference>
<dbReference type="PANTHER" id="PTHR43107">
    <property type="entry name" value="LONG-CHAIN FATTY ACID TRANSPORT PROTEIN"/>
    <property type="match status" value="1"/>
</dbReference>
<keyword evidence="9" id="KW-0067">ATP-binding</keyword>
<keyword evidence="3" id="KW-0813">Transport</keyword>
<evidence type="ECO:0000256" key="16">
    <source>
        <dbReference type="ARBA" id="ARBA00048666"/>
    </source>
</evidence>
<dbReference type="GO" id="GO:0004467">
    <property type="term" value="F:long-chain fatty acid-CoA ligase activity"/>
    <property type="evidence" value="ECO:0007669"/>
    <property type="project" value="UniProtKB-EC"/>
</dbReference>
<evidence type="ECO:0000256" key="3">
    <source>
        <dbReference type="ARBA" id="ARBA00022448"/>
    </source>
</evidence>
<evidence type="ECO:0000313" key="21">
    <source>
        <dbReference type="Proteomes" id="UP000094527"/>
    </source>
</evidence>
<evidence type="ECO:0000259" key="19">
    <source>
        <dbReference type="Pfam" id="PF13193"/>
    </source>
</evidence>
<evidence type="ECO:0000256" key="2">
    <source>
        <dbReference type="ARBA" id="ARBA00006432"/>
    </source>
</evidence>
<dbReference type="EMBL" id="LJIJ01000013">
    <property type="protein sequence ID" value="ODN05950.1"/>
    <property type="molecule type" value="Genomic_DNA"/>
</dbReference>
<comment type="catalytic activity">
    <reaction evidence="14">
        <text>a very long-chain fatty acid + ATP + CoA = a very long-chain fatty acyl-CoA + AMP + diphosphate</text>
        <dbReference type="Rhea" id="RHEA:54536"/>
        <dbReference type="ChEBI" id="CHEBI:30616"/>
        <dbReference type="ChEBI" id="CHEBI:33019"/>
        <dbReference type="ChEBI" id="CHEBI:57287"/>
        <dbReference type="ChEBI" id="CHEBI:58950"/>
        <dbReference type="ChEBI" id="CHEBI:138261"/>
        <dbReference type="ChEBI" id="CHEBI:456215"/>
    </reaction>
    <physiologicalReaction direction="left-to-right" evidence="14">
        <dbReference type="Rhea" id="RHEA:54537"/>
    </physiologicalReaction>
</comment>
<dbReference type="InterPro" id="IPR025110">
    <property type="entry name" value="AMP-bd_C"/>
</dbReference>
<dbReference type="FunFam" id="3.30.300.30:FF:000002">
    <property type="entry name" value="Long-chain fatty acid transport protein 1"/>
    <property type="match status" value="1"/>
</dbReference>
<comment type="caution">
    <text evidence="20">The sequence shown here is derived from an EMBL/GenBank/DDBJ whole genome shotgun (WGS) entry which is preliminary data.</text>
</comment>
<feature type="domain" description="AMP-dependent synthetase/ligase" evidence="18">
    <location>
        <begin position="661"/>
        <end position="1019"/>
    </location>
</feature>
<dbReference type="PANTHER" id="PTHR43107:SF15">
    <property type="entry name" value="FATTY ACID TRANSPORT PROTEIN 3, ISOFORM A"/>
    <property type="match status" value="1"/>
</dbReference>
<dbReference type="EC" id="6.2.1.3" evidence="13"/>
<evidence type="ECO:0000256" key="7">
    <source>
        <dbReference type="ARBA" id="ARBA00022741"/>
    </source>
</evidence>
<feature type="transmembrane region" description="Helical" evidence="17">
    <location>
        <begin position="39"/>
        <end position="62"/>
    </location>
</feature>
<feature type="domain" description="AMP-binding enzyme C-terminal" evidence="19">
    <location>
        <begin position="1101"/>
        <end position="1176"/>
    </location>
</feature>
<dbReference type="OrthoDB" id="288590at2759"/>
<comment type="similarity">
    <text evidence="2">Belongs to the ATP-dependent AMP-binding enzyme family.</text>
</comment>
<protein>
    <recommendedName>
        <fullName evidence="13">long-chain-fatty-acid--CoA ligase</fullName>
        <ecNumber evidence="13">6.2.1.3</ecNumber>
    </recommendedName>
    <alternativeName>
        <fullName evidence="15">Long-chain-fatty-acid--CoA ligase</fullName>
    </alternativeName>
</protein>
<proteinExistence type="inferred from homology"/>
<evidence type="ECO:0000313" key="20">
    <source>
        <dbReference type="EMBL" id="ODN05950.1"/>
    </source>
</evidence>
<dbReference type="STRING" id="48709.A0A1D2NL06"/>
<name>A0A1D2NL06_ORCCI</name>
<sequence>MWAANRAYDSFQSRVRGVSGSTFNNSRNTMATMGDIKDVLLTPPVVFCAALTVLLLALLIVFRKFFYIVLVTTPRDIKGAVRYGRVIIWLWLEKLRNRNVGQVFDSIVAKYPNKVCFYFEDQQWTFRQVDDLTNRVANYFLKQGFRKGDSVALFMENRPEYVCMWLGLSKIGCIPALINYNLRLKPLQHSFEVADCKALIYGYELQEAVSEVNKEGGFTGILLYCSGHRGNPLLEFSIDLDKGIKDVVGTPPLVKEPVGFDDKLYYIYTSGTTGLPKAAIIKHSRFFMAVYGGHYMHGISHNDIQYTALPLYHTVGGVLGVGQALFFGTSSVIRKKFSASCFWKDCIKYEVTVAQYIGEICRYLICQPPTEFDRMHKVRLMYGNGLRAEIWQKFVDRFGISRIGELYGSTEGNTNLVNIDGKVGSVGFLPVWALSILPMALVKVDETGEILRDEKTGLCIRTKANEVGELLGKIVSRNPLRDFQGYADESAKQKKILRNVFRKGDKYFRSGDVLRMDDYGYFYFKDRTGDTFRWKGENVSTAEVESVISSMCGLKDAVVYGVEIPGSEGRAGMAAIADPEGNIDLRTYKLRKLDLQKEGFDVHHITDNVYYYTGSKYIPLDSTLYQMIMSGQMRLALTRFIKVFRALRYVQKGNVTVGQLFDENANKEPHKIILYFEDERWTNEQVQKLTNKVANYFQQQGFKKGDSVALFMENRPEYLCIWLGLSKIGVVPALTNYNLRLQPLRHCFEAVNCKAIIYNDELSPALKEVMEIGGLVGTPLYSLCSLDETPSIAPAIHLGKALEKALDTQPVIPSKIEFQDKLFYIYTSGTTGLPKAAVIKHSRYMMASVGNMYMHGLRKDDIIYTALPLYHGAGNMLGGGVALCFGVGMVIRKKFSASNFWKDCIRFDVTAAQYIGEICRYLISQPPSPYDKGHKVRIMFGNGLRKEIWPDFVKRFNIPQINELYGATEGNCNMVNIDNKVGAVGFLPWYLSWLIPYQLIKVDEVTGEPIRGKNGKVVICAPDEPGELIGRIQKNHPIRDYLGYADKNSSKGKVLENAFKKGDAYFRSGDILVRDIYGYFYFKDRKGDTFRWKGENVSTAEVESVISSVYGLKDVVVFGVEVPGTEGRAGMGVIADPDGSVNLDVLAQGISKALPSYARPLFLRILQRIEKTGTYKLQKLEYQKTGFDITKIQDKVYLLKGSSYVLLTQSMYEEILDGRMKF</sequence>
<gene>
    <name evidence="20" type="ORF">Ocin01_00799</name>
</gene>
<evidence type="ECO:0000256" key="17">
    <source>
        <dbReference type="SAM" id="Phobius"/>
    </source>
</evidence>
<comment type="catalytic activity">
    <reaction evidence="12">
        <text>a long-chain fatty acid + ATP + CoA = a long-chain fatty acyl-CoA + AMP + diphosphate</text>
        <dbReference type="Rhea" id="RHEA:15421"/>
        <dbReference type="ChEBI" id="CHEBI:30616"/>
        <dbReference type="ChEBI" id="CHEBI:33019"/>
        <dbReference type="ChEBI" id="CHEBI:57287"/>
        <dbReference type="ChEBI" id="CHEBI:57560"/>
        <dbReference type="ChEBI" id="CHEBI:83139"/>
        <dbReference type="ChEBI" id="CHEBI:456215"/>
        <dbReference type="EC" id="6.2.1.3"/>
    </reaction>
    <physiologicalReaction direction="left-to-right" evidence="12">
        <dbReference type="Rhea" id="RHEA:15422"/>
    </physiologicalReaction>
</comment>
<keyword evidence="6 17" id="KW-0812">Transmembrane</keyword>
<dbReference type="PROSITE" id="PS00455">
    <property type="entry name" value="AMP_BINDING"/>
    <property type="match status" value="2"/>
</dbReference>
<dbReference type="InterPro" id="IPR000873">
    <property type="entry name" value="AMP-dep_synth/lig_dom"/>
</dbReference>
<organism evidence="20 21">
    <name type="scientific">Orchesella cincta</name>
    <name type="common">Springtail</name>
    <name type="synonym">Podura cincta</name>
    <dbReference type="NCBI Taxonomy" id="48709"/>
    <lineage>
        <taxon>Eukaryota</taxon>
        <taxon>Metazoa</taxon>
        <taxon>Ecdysozoa</taxon>
        <taxon>Arthropoda</taxon>
        <taxon>Hexapoda</taxon>
        <taxon>Collembola</taxon>
        <taxon>Entomobryomorpha</taxon>
        <taxon>Entomobryoidea</taxon>
        <taxon>Orchesellidae</taxon>
        <taxon>Orchesellinae</taxon>
        <taxon>Orchesella</taxon>
    </lineage>
</organism>
<keyword evidence="11 17" id="KW-0472">Membrane</keyword>
<keyword evidence="8" id="KW-0443">Lipid metabolism</keyword>
<dbReference type="Proteomes" id="UP000094527">
    <property type="component" value="Unassembled WGS sequence"/>
</dbReference>
<dbReference type="GO" id="GO:0044539">
    <property type="term" value="P:long-chain fatty acid import into cell"/>
    <property type="evidence" value="ECO:0007669"/>
    <property type="project" value="TreeGrafter"/>
</dbReference>
<evidence type="ECO:0000256" key="14">
    <source>
        <dbReference type="ARBA" id="ARBA00036527"/>
    </source>
</evidence>
<feature type="domain" description="AMP-dependent synthetase/ligase" evidence="18">
    <location>
        <begin position="106"/>
        <end position="461"/>
    </location>
</feature>
<dbReference type="InterPro" id="IPR042099">
    <property type="entry name" value="ANL_N_sf"/>
</dbReference>
<dbReference type="Gene3D" id="3.30.300.30">
    <property type="match status" value="1"/>
</dbReference>
<dbReference type="Pfam" id="PF00501">
    <property type="entry name" value="AMP-binding"/>
    <property type="match status" value="2"/>
</dbReference>
<evidence type="ECO:0000256" key="1">
    <source>
        <dbReference type="ARBA" id="ARBA00004651"/>
    </source>
</evidence>
<dbReference type="InterPro" id="IPR045851">
    <property type="entry name" value="AMP-bd_C_sf"/>
</dbReference>
<keyword evidence="7" id="KW-0547">Nucleotide-binding</keyword>
<evidence type="ECO:0000256" key="11">
    <source>
        <dbReference type="ARBA" id="ARBA00023136"/>
    </source>
</evidence>
<dbReference type="Pfam" id="PF13193">
    <property type="entry name" value="AMP-binding_C"/>
    <property type="match status" value="1"/>
</dbReference>
<keyword evidence="5" id="KW-0436">Ligase</keyword>
<dbReference type="GO" id="GO:0005886">
    <property type="term" value="C:plasma membrane"/>
    <property type="evidence" value="ECO:0007669"/>
    <property type="project" value="UniProtKB-SubCell"/>
</dbReference>
<evidence type="ECO:0000259" key="18">
    <source>
        <dbReference type="Pfam" id="PF00501"/>
    </source>
</evidence>
<keyword evidence="8" id="KW-0276">Fatty acid metabolism</keyword>
<evidence type="ECO:0000256" key="5">
    <source>
        <dbReference type="ARBA" id="ARBA00022598"/>
    </source>
</evidence>
<evidence type="ECO:0000256" key="4">
    <source>
        <dbReference type="ARBA" id="ARBA00022475"/>
    </source>
</evidence>
<dbReference type="Gene3D" id="3.40.50.12780">
    <property type="entry name" value="N-terminal domain of ligase-like"/>
    <property type="match status" value="2"/>
</dbReference>
<accession>A0A1D2NL06</accession>
<keyword evidence="4" id="KW-1003">Cell membrane</keyword>
<dbReference type="InterPro" id="IPR020845">
    <property type="entry name" value="AMP-binding_CS"/>
</dbReference>
<evidence type="ECO:0000256" key="12">
    <source>
        <dbReference type="ARBA" id="ARBA00024484"/>
    </source>
</evidence>
<comment type="subcellular location">
    <subcellularLocation>
        <location evidence="1">Cell membrane</location>
        <topology evidence="1">Multi-pass membrane protein</topology>
    </subcellularLocation>
</comment>
<evidence type="ECO:0000256" key="6">
    <source>
        <dbReference type="ARBA" id="ARBA00022692"/>
    </source>
</evidence>
<dbReference type="NCBIfam" id="NF006134">
    <property type="entry name" value="PRK08279.1"/>
    <property type="match status" value="1"/>
</dbReference>
<dbReference type="GO" id="GO:0005789">
    <property type="term" value="C:endoplasmic reticulum membrane"/>
    <property type="evidence" value="ECO:0007669"/>
    <property type="project" value="TreeGrafter"/>
</dbReference>
<evidence type="ECO:0000256" key="15">
    <source>
        <dbReference type="ARBA" id="ARBA00041297"/>
    </source>
</evidence>
<dbReference type="OMA" id="MYINDCK"/>
<reference evidence="20 21" key="1">
    <citation type="journal article" date="2016" name="Genome Biol. Evol.">
        <title>Gene Family Evolution Reflects Adaptation to Soil Environmental Stressors in the Genome of the Collembolan Orchesella cincta.</title>
        <authorList>
            <person name="Faddeeva-Vakhrusheva A."/>
            <person name="Derks M.F."/>
            <person name="Anvar S.Y."/>
            <person name="Agamennone V."/>
            <person name="Suring W."/>
            <person name="Smit S."/>
            <person name="van Straalen N.M."/>
            <person name="Roelofs D."/>
        </authorList>
    </citation>
    <scope>NUCLEOTIDE SEQUENCE [LARGE SCALE GENOMIC DNA]</scope>
    <source>
        <tissue evidence="20">Mixed pool</tissue>
    </source>
</reference>
<evidence type="ECO:0000256" key="9">
    <source>
        <dbReference type="ARBA" id="ARBA00022840"/>
    </source>
</evidence>
<dbReference type="FunFam" id="3.40.50.12780:FF:000005">
    <property type="entry name" value="Solute carrier family 27 member 6"/>
    <property type="match status" value="2"/>
</dbReference>
<keyword evidence="10 17" id="KW-1133">Transmembrane helix</keyword>
<dbReference type="AlphaFoldDB" id="A0A1D2NL06"/>
<evidence type="ECO:0000256" key="13">
    <source>
        <dbReference type="ARBA" id="ARBA00026121"/>
    </source>
</evidence>
<evidence type="ECO:0000256" key="8">
    <source>
        <dbReference type="ARBA" id="ARBA00022832"/>
    </source>
</evidence>
<comment type="catalytic activity">
    <reaction evidence="16">
        <text>tetracosanoate + ATP + CoA = tetracosanoyl-CoA + AMP + diphosphate</text>
        <dbReference type="Rhea" id="RHEA:33639"/>
        <dbReference type="ChEBI" id="CHEBI:30616"/>
        <dbReference type="ChEBI" id="CHEBI:31014"/>
        <dbReference type="ChEBI" id="CHEBI:33019"/>
        <dbReference type="ChEBI" id="CHEBI:57287"/>
        <dbReference type="ChEBI" id="CHEBI:65052"/>
        <dbReference type="ChEBI" id="CHEBI:456215"/>
    </reaction>
    <physiologicalReaction direction="left-to-right" evidence="16">
        <dbReference type="Rhea" id="RHEA:33640"/>
    </physiologicalReaction>
</comment>
<evidence type="ECO:0000256" key="10">
    <source>
        <dbReference type="ARBA" id="ARBA00022989"/>
    </source>
</evidence>